<keyword evidence="1" id="KW-0472">Membrane</keyword>
<dbReference type="Pfam" id="PF06898">
    <property type="entry name" value="YqfD"/>
    <property type="match status" value="1"/>
</dbReference>
<gene>
    <name evidence="2" type="primary">yqfD</name>
    <name evidence="2" type="ORF">NK662_01280</name>
</gene>
<protein>
    <submittedName>
        <fullName evidence="2">Sporulation protein YqfD</fullName>
    </submittedName>
</protein>
<proteinExistence type="predicted"/>
<evidence type="ECO:0000313" key="3">
    <source>
        <dbReference type="Proteomes" id="UP001156102"/>
    </source>
</evidence>
<organism evidence="2 3">
    <name type="scientific">Ectobacillus ponti</name>
    <dbReference type="NCBI Taxonomy" id="2961894"/>
    <lineage>
        <taxon>Bacteria</taxon>
        <taxon>Bacillati</taxon>
        <taxon>Bacillota</taxon>
        <taxon>Bacilli</taxon>
        <taxon>Bacillales</taxon>
        <taxon>Bacillaceae</taxon>
        <taxon>Ectobacillus</taxon>
    </lineage>
</organism>
<comment type="caution">
    <text evidence="2">The sequence shown here is derived from an EMBL/GenBank/DDBJ whole genome shotgun (WGS) entry which is preliminary data.</text>
</comment>
<dbReference type="Proteomes" id="UP001156102">
    <property type="component" value="Unassembled WGS sequence"/>
</dbReference>
<dbReference type="NCBIfam" id="TIGR02876">
    <property type="entry name" value="spore_yqfD"/>
    <property type="match status" value="1"/>
</dbReference>
<dbReference type="AlphaFoldDB" id="A0AA41X1C8"/>
<evidence type="ECO:0000256" key="1">
    <source>
        <dbReference type="SAM" id="Phobius"/>
    </source>
</evidence>
<keyword evidence="3" id="KW-1185">Reference proteome</keyword>
<keyword evidence="1" id="KW-0812">Transmembrane</keyword>
<accession>A0AA41X1C8</accession>
<dbReference type="EMBL" id="JANCLT010000001">
    <property type="protein sequence ID" value="MCP8967169.1"/>
    <property type="molecule type" value="Genomic_DNA"/>
</dbReference>
<name>A0AA41X1C8_9BACI</name>
<dbReference type="InterPro" id="IPR010690">
    <property type="entry name" value="YqfD"/>
</dbReference>
<sequence>MKNQWFTTFLGHVRVRLQGVGSERFVNDCVRRGIYVWNIKKTGSEALTFSMLLKDVKRLRPIYRKHDCDLKFVGRRGLPFLGRRLLKNSGFLIGFVAFFVFLVLLSNMVWKIEIEGAKPETEYLVQKELERMGVSTGKLQFRLPDIETVQRSLTNNVNSITWVGAELRGTTFYFSVVEKNEPEPEKALRPQNLIASKTAVVKKILVEDGKVMVEVQQLVKKGQLLASGQYGREDNPTIIPAKGVVFGETWYESNIEVPLKSTFRVYTGEFFKRHYIKFGDFEIKVWGFEKNKYKRYQEEQEVHYVNFLKWKLPVAYKEVTVREEEEAGRQYTEKQAVEVGKEMAREELRKKLPEKATITGEKVWHKELNNGKLKLSLHYTVIEDIVSTQPIRQSKNQGD</sequence>
<dbReference type="PIRSF" id="PIRSF029895">
    <property type="entry name" value="SpoIV"/>
    <property type="match status" value="1"/>
</dbReference>
<feature type="transmembrane region" description="Helical" evidence="1">
    <location>
        <begin position="90"/>
        <end position="110"/>
    </location>
</feature>
<keyword evidence="1" id="KW-1133">Transmembrane helix</keyword>
<evidence type="ECO:0000313" key="2">
    <source>
        <dbReference type="EMBL" id="MCP8967169.1"/>
    </source>
</evidence>
<reference evidence="2" key="1">
    <citation type="submission" date="2022-07" db="EMBL/GenBank/DDBJ databases">
        <authorList>
            <person name="Li W.-J."/>
            <person name="Deng Q.-Q."/>
        </authorList>
    </citation>
    <scope>NUCLEOTIDE SEQUENCE</scope>
    <source>
        <strain evidence="2">SYSU M60031</strain>
    </source>
</reference>
<dbReference type="RefSeq" id="WP_254756559.1">
    <property type="nucleotide sequence ID" value="NZ_JANCLT010000001.1"/>
</dbReference>